<dbReference type="AlphaFoldDB" id="A0A8H6S3G9"/>
<keyword evidence="2" id="KW-1185">Reference proteome</keyword>
<gene>
    <name evidence="1" type="ORF">HMN09_01233800</name>
</gene>
<comment type="caution">
    <text evidence="1">The sequence shown here is derived from an EMBL/GenBank/DDBJ whole genome shotgun (WGS) entry which is preliminary data.</text>
</comment>
<accession>A0A8H6S3G9</accession>
<evidence type="ECO:0000313" key="1">
    <source>
        <dbReference type="EMBL" id="KAF7291742.1"/>
    </source>
</evidence>
<dbReference type="Proteomes" id="UP000613580">
    <property type="component" value="Unassembled WGS sequence"/>
</dbReference>
<proteinExistence type="predicted"/>
<sequence>MHIFSFHLSVPARLSRRSRPAGSFYDDTEYILASRSRRPTGKSRCDRVAEKVDTRRGMPLCLSTRSPSSSWSFRLRLRWAASKNSFPTLSHPPPDPSSFPFVDLEADGNEDATVGLSVTKLVVGVALEEAWRWCRSKRSIHSGRTGGQRRGCTTASFAFAYCRRPAQPMQVEVERCFEGDELVGEADDELAGWVPVGLGRRGLGDGFDVEGRVLVVSYVEQRKG</sequence>
<name>A0A8H6S3G9_MYCCL</name>
<reference evidence="1" key="1">
    <citation type="submission" date="2020-05" db="EMBL/GenBank/DDBJ databases">
        <title>Mycena genomes resolve the evolution of fungal bioluminescence.</title>
        <authorList>
            <person name="Tsai I.J."/>
        </authorList>
    </citation>
    <scope>NUCLEOTIDE SEQUENCE</scope>
    <source>
        <strain evidence="1">110903Hualien_Pintung</strain>
    </source>
</reference>
<dbReference type="EMBL" id="JACAZE010000023">
    <property type="protein sequence ID" value="KAF7291742.1"/>
    <property type="molecule type" value="Genomic_DNA"/>
</dbReference>
<protein>
    <submittedName>
        <fullName evidence="1">Uncharacterized protein</fullName>
    </submittedName>
</protein>
<evidence type="ECO:0000313" key="2">
    <source>
        <dbReference type="Proteomes" id="UP000613580"/>
    </source>
</evidence>
<organism evidence="1 2">
    <name type="scientific">Mycena chlorophos</name>
    <name type="common">Agaric fungus</name>
    <name type="synonym">Agaricus chlorophos</name>
    <dbReference type="NCBI Taxonomy" id="658473"/>
    <lineage>
        <taxon>Eukaryota</taxon>
        <taxon>Fungi</taxon>
        <taxon>Dikarya</taxon>
        <taxon>Basidiomycota</taxon>
        <taxon>Agaricomycotina</taxon>
        <taxon>Agaricomycetes</taxon>
        <taxon>Agaricomycetidae</taxon>
        <taxon>Agaricales</taxon>
        <taxon>Marasmiineae</taxon>
        <taxon>Mycenaceae</taxon>
        <taxon>Mycena</taxon>
    </lineage>
</organism>